<feature type="region of interest" description="Disordered" evidence="1">
    <location>
        <begin position="152"/>
        <end position="201"/>
    </location>
</feature>
<dbReference type="Proteomes" id="UP001141552">
    <property type="component" value="Unassembled WGS sequence"/>
</dbReference>
<dbReference type="PANTHER" id="PTHR34427">
    <property type="entry name" value="DUF4283 DOMAIN PROTEIN"/>
    <property type="match status" value="1"/>
</dbReference>
<organism evidence="2 3">
    <name type="scientific">Turnera subulata</name>
    <dbReference type="NCBI Taxonomy" id="218843"/>
    <lineage>
        <taxon>Eukaryota</taxon>
        <taxon>Viridiplantae</taxon>
        <taxon>Streptophyta</taxon>
        <taxon>Embryophyta</taxon>
        <taxon>Tracheophyta</taxon>
        <taxon>Spermatophyta</taxon>
        <taxon>Magnoliopsida</taxon>
        <taxon>eudicotyledons</taxon>
        <taxon>Gunneridae</taxon>
        <taxon>Pentapetalae</taxon>
        <taxon>rosids</taxon>
        <taxon>fabids</taxon>
        <taxon>Malpighiales</taxon>
        <taxon>Passifloraceae</taxon>
        <taxon>Turnera</taxon>
    </lineage>
</organism>
<gene>
    <name evidence="2" type="ORF">Tsubulata_030097</name>
</gene>
<dbReference type="AlphaFoldDB" id="A0A9Q0EYK0"/>
<name>A0A9Q0EYK0_9ROSI</name>
<evidence type="ECO:0000313" key="3">
    <source>
        <dbReference type="Proteomes" id="UP001141552"/>
    </source>
</evidence>
<comment type="caution">
    <text evidence="2">The sequence shown here is derived from an EMBL/GenBank/DDBJ whole genome shotgun (WGS) entry which is preliminary data.</text>
</comment>
<sequence length="299" mass="33380">MSELSNSLSAITNSKVDVKELGGNYVLLYFESRKAMMSCLKYKAAWEDKCFQILKEWEDGDCTTQRRCCLNIYGVPPQAWCKEFFELIAVRYGSFLKLVNELEGCNNLEVAKMQLMTTHKEPIHQSFQVKISNIVYEVVVVEVQPVLTPELVGSFKGDDTTDDGRDDSAMKDFSSSQPEVFTPRPAGDQNDEDTLKTATQKSLDPFGIHDVIKYMEKGKSVLGDVVKTHAEGMENEQESRVEGSEEYKNLTQNHEWGLEPYIPNEPVEEGGEKQTLLATPTAGGRPKPSTGCSPSTGPE</sequence>
<proteinExistence type="predicted"/>
<dbReference type="PANTHER" id="PTHR34427:SF5">
    <property type="entry name" value="DUF4283 DOMAIN-CONTAINING PROTEIN"/>
    <property type="match status" value="1"/>
</dbReference>
<reference evidence="2" key="1">
    <citation type="submission" date="2022-02" db="EMBL/GenBank/DDBJ databases">
        <authorList>
            <person name="Henning P.M."/>
            <person name="McCubbin A.G."/>
            <person name="Shore J.S."/>
        </authorList>
    </citation>
    <scope>NUCLEOTIDE SEQUENCE</scope>
    <source>
        <strain evidence="2">F60SS</strain>
        <tissue evidence="2">Leaves</tissue>
    </source>
</reference>
<evidence type="ECO:0000256" key="1">
    <source>
        <dbReference type="SAM" id="MobiDB-lite"/>
    </source>
</evidence>
<dbReference type="EMBL" id="JAKUCV010007768">
    <property type="protein sequence ID" value="KAJ4822063.1"/>
    <property type="molecule type" value="Genomic_DNA"/>
</dbReference>
<feature type="compositionally biased region" description="Polar residues" evidence="1">
    <location>
        <begin position="290"/>
        <end position="299"/>
    </location>
</feature>
<evidence type="ECO:0000313" key="2">
    <source>
        <dbReference type="EMBL" id="KAJ4822063.1"/>
    </source>
</evidence>
<evidence type="ECO:0008006" key="4">
    <source>
        <dbReference type="Google" id="ProtNLM"/>
    </source>
</evidence>
<keyword evidence="3" id="KW-1185">Reference proteome</keyword>
<reference evidence="2" key="2">
    <citation type="journal article" date="2023" name="Plants (Basel)">
        <title>Annotation of the Turnera subulata (Passifloraceae) Draft Genome Reveals the S-Locus Evolved after the Divergence of Turneroideae from Passifloroideae in a Stepwise Manner.</title>
        <authorList>
            <person name="Henning P.M."/>
            <person name="Roalson E.H."/>
            <person name="Mir W."/>
            <person name="McCubbin A.G."/>
            <person name="Shore J.S."/>
        </authorList>
    </citation>
    <scope>NUCLEOTIDE SEQUENCE</scope>
    <source>
        <strain evidence="2">F60SS</strain>
    </source>
</reference>
<feature type="compositionally biased region" description="Basic and acidic residues" evidence="1">
    <location>
        <begin position="156"/>
        <end position="170"/>
    </location>
</feature>
<protein>
    <recommendedName>
        <fullName evidence="4">DUF4283 domain-containing protein</fullName>
    </recommendedName>
</protein>
<accession>A0A9Q0EYK0</accession>
<feature type="region of interest" description="Disordered" evidence="1">
    <location>
        <begin position="253"/>
        <end position="299"/>
    </location>
</feature>